<evidence type="ECO:0000259" key="3">
    <source>
        <dbReference type="Pfam" id="PF25581"/>
    </source>
</evidence>
<evidence type="ECO:0000259" key="2">
    <source>
        <dbReference type="Pfam" id="PF24137"/>
    </source>
</evidence>
<evidence type="ECO:0000313" key="5">
    <source>
        <dbReference type="Proteomes" id="UP001220324"/>
    </source>
</evidence>
<sequence length="386" mass="42446">MRIRPFSLAVVLSTCCSVAQCAHDRVILLGDKRYNGTSTVEFTSQALGQADFFKLDPAPNATSFDSQIFRWYFDAMNPLTNETVVFNFEVQWPVDPSVPESEMLYRVTLFGSFANGTAYSYAVESDHVKITEREDKSMRADFSGYEGNEFSWSGSSLLKPRPVYIATVNSPELGIRGTITLHGNTVAPHYSCGTDAAGVEEQIITGVGWANAVPDANATVSLQINETSMSFEGYGYHDKTWVDRPFDEALQSAFWGHARLGPYAVVWWHSRAQDGTDISAEYLATWEDGHVIASRCVNNPNNTLGWGEGQIWPLLPGTPAPGGMILHWDLGDAGTFVANMTSQDIFADIPQWMAGRGSITGGFVGQETYTDETGVWTLNQLEPLST</sequence>
<dbReference type="EMBL" id="JAQIZZ010000006">
    <property type="protein sequence ID" value="KAJ5538162.1"/>
    <property type="molecule type" value="Genomic_DNA"/>
</dbReference>
<feature type="domain" description="Diels-Alderase N-terminal" evidence="2">
    <location>
        <begin position="40"/>
        <end position="241"/>
    </location>
</feature>
<evidence type="ECO:0008006" key="6">
    <source>
        <dbReference type="Google" id="ProtNLM"/>
    </source>
</evidence>
<evidence type="ECO:0000256" key="1">
    <source>
        <dbReference type="SAM" id="SignalP"/>
    </source>
</evidence>
<organism evidence="4 5">
    <name type="scientific">Penicillium frequentans</name>
    <dbReference type="NCBI Taxonomy" id="3151616"/>
    <lineage>
        <taxon>Eukaryota</taxon>
        <taxon>Fungi</taxon>
        <taxon>Dikarya</taxon>
        <taxon>Ascomycota</taxon>
        <taxon>Pezizomycotina</taxon>
        <taxon>Eurotiomycetes</taxon>
        <taxon>Eurotiomycetidae</taxon>
        <taxon>Eurotiales</taxon>
        <taxon>Aspergillaceae</taxon>
        <taxon>Penicillium</taxon>
    </lineage>
</organism>
<comment type="caution">
    <text evidence="4">The sequence shown here is derived from an EMBL/GenBank/DDBJ whole genome shotgun (WGS) entry which is preliminary data.</text>
</comment>
<dbReference type="AlphaFoldDB" id="A0AAD6CUH5"/>
<reference evidence="4 5" key="1">
    <citation type="journal article" date="2023" name="IMA Fungus">
        <title>Comparative genomic study of the Penicillium genus elucidates a diverse pangenome and 15 lateral gene transfer events.</title>
        <authorList>
            <person name="Petersen C."/>
            <person name="Sorensen T."/>
            <person name="Nielsen M.R."/>
            <person name="Sondergaard T.E."/>
            <person name="Sorensen J.L."/>
            <person name="Fitzpatrick D.A."/>
            <person name="Frisvad J.C."/>
            <person name="Nielsen K.L."/>
        </authorList>
    </citation>
    <scope>NUCLEOTIDE SEQUENCE [LARGE SCALE GENOMIC DNA]</scope>
    <source>
        <strain evidence="4 5">IBT 35679</strain>
    </source>
</reference>
<dbReference type="Pfam" id="PF24137">
    <property type="entry name" value="DA_N"/>
    <property type="match status" value="1"/>
</dbReference>
<accession>A0AAD6CUH5</accession>
<feature type="chain" id="PRO_5042148934" description="AttH domain-containing protein" evidence="1">
    <location>
        <begin position="22"/>
        <end position="386"/>
    </location>
</feature>
<dbReference type="Proteomes" id="UP001220324">
    <property type="component" value="Unassembled WGS sequence"/>
</dbReference>
<proteinExistence type="predicted"/>
<keyword evidence="5" id="KW-1185">Reference proteome</keyword>
<keyword evidence="1" id="KW-0732">Signal</keyword>
<dbReference type="InterPro" id="IPR057722">
    <property type="entry name" value="AsqO/PenF-like_C"/>
</dbReference>
<feature type="domain" description="AsqO/PenF-like C-terminal" evidence="3">
    <location>
        <begin position="248"/>
        <end position="376"/>
    </location>
</feature>
<dbReference type="SUPFAM" id="SSF159245">
    <property type="entry name" value="AttH-like"/>
    <property type="match status" value="1"/>
</dbReference>
<dbReference type="Pfam" id="PF25581">
    <property type="entry name" value="AsqO_C"/>
    <property type="match status" value="1"/>
</dbReference>
<protein>
    <recommendedName>
        <fullName evidence="6">AttH domain-containing protein</fullName>
    </recommendedName>
</protein>
<name>A0AAD6CUH5_9EURO</name>
<gene>
    <name evidence="4" type="ORF">N7494_007641</name>
</gene>
<feature type="signal peptide" evidence="1">
    <location>
        <begin position="1"/>
        <end position="21"/>
    </location>
</feature>
<dbReference type="InterPro" id="IPR056402">
    <property type="entry name" value="DA_N"/>
</dbReference>
<evidence type="ECO:0000313" key="4">
    <source>
        <dbReference type="EMBL" id="KAJ5538162.1"/>
    </source>
</evidence>